<keyword evidence="7" id="KW-1185">Reference proteome</keyword>
<dbReference type="HAMAP" id="MF_01589">
    <property type="entry name" value="Cx_SAM_synthase"/>
    <property type="match status" value="1"/>
</dbReference>
<comment type="similarity">
    <text evidence="3">Belongs to the class I-like SAM-binding methyltransferase superfamily. Cx-SAM synthase family.</text>
</comment>
<protein>
    <recommendedName>
        <fullName evidence="3">Carboxy-S-adenosyl-L-methionine synthase</fullName>
        <shortName evidence="3">Cx-SAM synthase</shortName>
        <ecNumber evidence="3">2.1.3.-</ecNumber>
    </recommendedName>
</protein>
<comment type="caution">
    <text evidence="6">The sequence shown here is derived from an EMBL/GenBank/DDBJ whole genome shotgun (WGS) entry which is preliminary data.</text>
</comment>
<dbReference type="InterPro" id="IPR005271">
    <property type="entry name" value="CmoA"/>
</dbReference>
<sequence length="252" mass="28478">MKPIQPSQRDAVYSQPLDKVSDFAFDANVVNVFPDMINRSVPGYANIIHTIGRLAERYVQAHTKVYDLGCSLGAASLAVKQHCHQPGVEIIGIDNSSAMVERCQTYVNAYRGDTPVQIQCADITEIELEPCSMVILNFTLQFVEPKLRQQLISRIFAQLSPNGLLVLSEKIRHDDPLADELLIDLHHQFKRDNGYSELEVSQKRAALENVMRIDTQAIQEQRLRDAGFSTVQNWFRCFNFASWVAIKGQADE</sequence>
<name>A0A432VPG4_9GAMM</name>
<reference evidence="6 7" key="1">
    <citation type="journal article" date="2011" name="Front. Microbiol.">
        <title>Genomic signatures of strain selection and enhancement in Bacillus atrophaeus var. globigii, a historical biowarfare simulant.</title>
        <authorList>
            <person name="Gibbons H.S."/>
            <person name="Broomall S.M."/>
            <person name="McNew L.A."/>
            <person name="Daligault H."/>
            <person name="Chapman C."/>
            <person name="Bruce D."/>
            <person name="Karavis M."/>
            <person name="Krepps M."/>
            <person name="McGregor P.A."/>
            <person name="Hong C."/>
            <person name="Park K.H."/>
            <person name="Akmal A."/>
            <person name="Feldman A."/>
            <person name="Lin J.S."/>
            <person name="Chang W.E."/>
            <person name="Higgs B.W."/>
            <person name="Demirev P."/>
            <person name="Lindquist J."/>
            <person name="Liem A."/>
            <person name="Fochler E."/>
            <person name="Read T.D."/>
            <person name="Tapia R."/>
            <person name="Johnson S."/>
            <person name="Bishop-Lilly K.A."/>
            <person name="Detter C."/>
            <person name="Han C."/>
            <person name="Sozhamannan S."/>
            <person name="Rosenzweig C.N."/>
            <person name="Skowronski E.W."/>
        </authorList>
    </citation>
    <scope>NUCLEOTIDE SEQUENCE [LARGE SCALE GENOMIC DNA]</scope>
    <source>
        <strain evidence="6 7">AK5</strain>
    </source>
</reference>
<feature type="binding site" evidence="3">
    <location>
        <position position="204"/>
    </location>
    <ligand>
        <name>S-adenosyl-L-methionine</name>
        <dbReference type="ChEBI" id="CHEBI:59789"/>
    </ligand>
</feature>
<feature type="binding site" evidence="3 4">
    <location>
        <position position="44"/>
    </location>
    <ligand>
        <name>S-adenosyl-L-methionine</name>
        <dbReference type="ChEBI" id="CHEBI:59789"/>
    </ligand>
</feature>
<comment type="function">
    <text evidence="3">Catalyzes the conversion of S-adenosyl-L-methionine (SAM) to carboxy-S-adenosyl-L-methionine (Cx-SAM).</text>
</comment>
<dbReference type="GO" id="GO:0016743">
    <property type="term" value="F:carboxyl- or carbamoyltransferase activity"/>
    <property type="evidence" value="ECO:0007669"/>
    <property type="project" value="UniProtKB-UniRule"/>
</dbReference>
<gene>
    <name evidence="3 6" type="primary">cmoA</name>
    <name evidence="6" type="ORF">CWE06_12045</name>
</gene>
<evidence type="ECO:0000256" key="4">
    <source>
        <dbReference type="PIRSR" id="PIRSR006325-1"/>
    </source>
</evidence>
<dbReference type="GO" id="GO:1904047">
    <property type="term" value="F:S-adenosyl-L-methionine binding"/>
    <property type="evidence" value="ECO:0007669"/>
    <property type="project" value="UniProtKB-UniRule"/>
</dbReference>
<dbReference type="NCBIfam" id="NF011995">
    <property type="entry name" value="PRK15451.1"/>
    <property type="match status" value="1"/>
</dbReference>
<dbReference type="PANTHER" id="PTHR43861">
    <property type="entry name" value="TRANS-ACONITATE 2-METHYLTRANSFERASE-RELATED"/>
    <property type="match status" value="1"/>
</dbReference>
<dbReference type="CDD" id="cd02440">
    <property type="entry name" value="AdoMet_MTases"/>
    <property type="match status" value="1"/>
</dbReference>
<organism evidence="6 7">
    <name type="scientific">Aliidiomarina haloalkalitolerans</name>
    <dbReference type="NCBI Taxonomy" id="859059"/>
    <lineage>
        <taxon>Bacteria</taxon>
        <taxon>Pseudomonadati</taxon>
        <taxon>Pseudomonadota</taxon>
        <taxon>Gammaproteobacteria</taxon>
        <taxon>Alteromonadales</taxon>
        <taxon>Idiomarinaceae</taxon>
        <taxon>Aliidiomarina</taxon>
    </lineage>
</organism>
<feature type="binding site" evidence="3 4">
    <location>
        <begin position="69"/>
        <end position="71"/>
    </location>
    <ligand>
        <name>S-adenosyl-L-methionine</name>
        <dbReference type="ChEBI" id="CHEBI:59789"/>
    </ligand>
</feature>
<evidence type="ECO:0000256" key="2">
    <source>
        <dbReference type="ARBA" id="ARBA00022691"/>
    </source>
</evidence>
<dbReference type="EMBL" id="PIPI01000013">
    <property type="protein sequence ID" value="RUO18034.1"/>
    <property type="molecule type" value="Genomic_DNA"/>
</dbReference>
<dbReference type="SUPFAM" id="SSF53335">
    <property type="entry name" value="S-adenosyl-L-methionine-dependent methyltransferases"/>
    <property type="match status" value="1"/>
</dbReference>
<dbReference type="OrthoDB" id="9779941at2"/>
<accession>A0A432VPG4</accession>
<evidence type="ECO:0000259" key="5">
    <source>
        <dbReference type="Pfam" id="PF13649"/>
    </source>
</evidence>
<evidence type="ECO:0000313" key="6">
    <source>
        <dbReference type="EMBL" id="RUO18034.1"/>
    </source>
</evidence>
<dbReference type="NCBIfam" id="TIGR00740">
    <property type="entry name" value="carboxy-S-adenosyl-L-methionine synthase CmoA"/>
    <property type="match status" value="1"/>
</dbReference>
<comment type="subunit">
    <text evidence="3">Homodimer.</text>
</comment>
<dbReference type="Gene3D" id="3.40.50.150">
    <property type="entry name" value="Vaccinia Virus protein VP39"/>
    <property type="match status" value="1"/>
</dbReference>
<dbReference type="PANTHER" id="PTHR43861:SF2">
    <property type="entry name" value="CARBOXY-S-ADENOSYL-L-METHIONINE SYNTHASE"/>
    <property type="match status" value="1"/>
</dbReference>
<dbReference type="PIRSF" id="PIRSF006325">
    <property type="entry name" value="MeTrfase_bac"/>
    <property type="match status" value="1"/>
</dbReference>
<proteinExistence type="inferred from homology"/>
<feature type="binding site" evidence="3 4">
    <location>
        <begin position="94"/>
        <end position="95"/>
    </location>
    <ligand>
        <name>S-adenosyl-L-methionine</name>
        <dbReference type="ChEBI" id="CHEBI:59789"/>
    </ligand>
</feature>
<dbReference type="RefSeq" id="WP_126794637.1">
    <property type="nucleotide sequence ID" value="NZ_PIPI01000013.1"/>
</dbReference>
<feature type="domain" description="Methyltransferase" evidence="5">
    <location>
        <begin position="65"/>
        <end position="163"/>
    </location>
</feature>
<feature type="binding site" evidence="3 4">
    <location>
        <begin position="122"/>
        <end position="123"/>
    </location>
    <ligand>
        <name>S-adenosyl-L-methionine</name>
        <dbReference type="ChEBI" id="CHEBI:59789"/>
    </ligand>
</feature>
<keyword evidence="1 3" id="KW-0808">Transferase</keyword>
<dbReference type="InterPro" id="IPR041698">
    <property type="entry name" value="Methyltransf_25"/>
</dbReference>
<dbReference type="AlphaFoldDB" id="A0A432VPG4"/>
<comment type="catalytic activity">
    <reaction evidence="3">
        <text>prephenate + S-adenosyl-L-methionine = carboxy-S-adenosyl-L-methionine + 3-phenylpyruvate + H2O</text>
        <dbReference type="Rhea" id="RHEA:51692"/>
        <dbReference type="ChEBI" id="CHEBI:15377"/>
        <dbReference type="ChEBI" id="CHEBI:18005"/>
        <dbReference type="ChEBI" id="CHEBI:29934"/>
        <dbReference type="ChEBI" id="CHEBI:59789"/>
        <dbReference type="ChEBI" id="CHEBI:134278"/>
    </reaction>
</comment>
<feature type="binding site" evidence="3 4">
    <location>
        <position position="137"/>
    </location>
    <ligand>
        <name>S-adenosyl-L-methionine</name>
        <dbReference type="ChEBI" id="CHEBI:59789"/>
    </ligand>
</feature>
<dbReference type="GO" id="GO:0002098">
    <property type="term" value="P:tRNA wobble uridine modification"/>
    <property type="evidence" value="ECO:0007669"/>
    <property type="project" value="InterPro"/>
</dbReference>
<dbReference type="Proteomes" id="UP000288212">
    <property type="component" value="Unassembled WGS sequence"/>
</dbReference>
<dbReference type="Pfam" id="PF13649">
    <property type="entry name" value="Methyltransf_25"/>
    <property type="match status" value="1"/>
</dbReference>
<evidence type="ECO:0000313" key="7">
    <source>
        <dbReference type="Proteomes" id="UP000288212"/>
    </source>
</evidence>
<keyword evidence="2 3" id="KW-0949">S-adenosyl-L-methionine</keyword>
<dbReference type="EC" id="2.1.3.-" evidence="3"/>
<dbReference type="InterPro" id="IPR029063">
    <property type="entry name" value="SAM-dependent_MTases_sf"/>
</dbReference>
<evidence type="ECO:0000256" key="3">
    <source>
        <dbReference type="HAMAP-Rule" id="MF_01589"/>
    </source>
</evidence>
<evidence type="ECO:0000256" key="1">
    <source>
        <dbReference type="ARBA" id="ARBA00022679"/>
    </source>
</evidence>